<dbReference type="NCBIfam" id="NF045960">
    <property type="entry name" value="MHO_1580_fam"/>
    <property type="match status" value="1"/>
</dbReference>
<evidence type="ECO:0000313" key="1">
    <source>
        <dbReference type="EMBL" id="VEU75654.1"/>
    </source>
</evidence>
<dbReference type="RefSeq" id="WP_129646940.1">
    <property type="nucleotide sequence ID" value="NZ_LR215037.1"/>
</dbReference>
<accession>A0A449B4W8</accession>
<dbReference type="AlphaFoldDB" id="A0A449B4W8"/>
<dbReference type="EMBL" id="LR215037">
    <property type="protein sequence ID" value="VEU75654.1"/>
    <property type="molecule type" value="Genomic_DNA"/>
</dbReference>
<protein>
    <submittedName>
        <fullName evidence="1">Uncharacterized protein</fullName>
    </submittedName>
</protein>
<dbReference type="KEGG" id="mmau:NCTC10168_00581"/>
<dbReference type="Proteomes" id="UP000290243">
    <property type="component" value="Chromosome"/>
</dbReference>
<gene>
    <name evidence="1" type="ORF">NCTC10168_00581</name>
</gene>
<evidence type="ECO:0000313" key="2">
    <source>
        <dbReference type="Proteomes" id="UP000290243"/>
    </source>
</evidence>
<sequence>MLDTTLINNQQNNNVVHLERYKYHPRIESNMKKPSKQLSDWYGNNYNFKRLSRGAIEVKRYFNEDNFLLRIWYFEPEHVLDQHRNENVLAINKKLIDPVLVKNKTLIAKQNIGDARKIWGDRYSFNDIAESYRLPKIYYKSLTLTSQELGLKWNDIKSITYTFDTSMRQTYVGPHYWQIKRLELPATKDFEINTNSNNIKVYIPEYYKWEFSESSEIPINETIKNFEFDLSFKEWNTFDKTNKIIHIDGFSSNYEPIKWSKKNYNSTAEYDSNFETTYRIHKLNNERFNLKQSLPLYGIFDFNTNFDSMINKNLVNKQIKNIYAEGIEEREIYYDSYNHYNYKKGLLENSEFKLEKGINIPYNFYGNLIKTFVFKFYDIDNANNNDFLNLKINVSSKVDKPILDPVYGWIKLNIYEKNNIDENDIFKYVFELEDLEKLSKLEKEFDDKFLENYLEINNE</sequence>
<reference evidence="1 2" key="1">
    <citation type="submission" date="2019-01" db="EMBL/GenBank/DDBJ databases">
        <authorList>
            <consortium name="Pathogen Informatics"/>
        </authorList>
    </citation>
    <scope>NUCLEOTIDE SEQUENCE [LARGE SCALE GENOMIC DNA]</scope>
    <source>
        <strain evidence="1 2">NCTC10168</strain>
    </source>
</reference>
<proteinExistence type="predicted"/>
<organism evidence="1 2">
    <name type="scientific">Mycoplasmopsis maculosa</name>
    <dbReference type="NCBI Taxonomy" id="114885"/>
    <lineage>
        <taxon>Bacteria</taxon>
        <taxon>Bacillati</taxon>
        <taxon>Mycoplasmatota</taxon>
        <taxon>Mycoplasmoidales</taxon>
        <taxon>Metamycoplasmataceae</taxon>
        <taxon>Mycoplasmopsis</taxon>
    </lineage>
</organism>
<name>A0A449B4W8_9BACT</name>
<dbReference type="OrthoDB" id="394520at2"/>
<keyword evidence="2" id="KW-1185">Reference proteome</keyword>